<feature type="region of interest" description="Disordered" evidence="1">
    <location>
        <begin position="384"/>
        <end position="473"/>
    </location>
</feature>
<proteinExistence type="predicted"/>
<name>U6H8B0_9BETA</name>
<dbReference type="EMBL" id="HG531783">
    <property type="protein sequence ID" value="CDI95371.1"/>
    <property type="molecule type" value="Genomic_DNA"/>
</dbReference>
<evidence type="ECO:0000256" key="1">
    <source>
        <dbReference type="SAM" id="MobiDB-lite"/>
    </source>
</evidence>
<reference evidence="2 3" key="2">
    <citation type="submission" date="2013-11" db="EMBL/GenBank/DDBJ databases">
        <title>Genome sequence of a novel, newly isolated strain of guinea pig cytomegalovirus: CIDMTR strain.</title>
        <authorList>
            <person name="Schleiss M.R."/>
            <person name="Hernandez-Alvarado N."/>
            <person name="Ramaraj T."/>
            <person name="Crow J.A."/>
        </authorList>
    </citation>
    <scope>NUCLEOTIDE SEQUENCE [LARGE SCALE GENOMIC DNA]</scope>
    <source>
        <strain evidence="2">CIDMTR</strain>
    </source>
</reference>
<accession>U6H8B0</accession>
<evidence type="ECO:0000313" key="3">
    <source>
        <dbReference type="Proteomes" id="UP000163196"/>
    </source>
</evidence>
<evidence type="ECO:0000313" key="2">
    <source>
        <dbReference type="EMBL" id="CDI95371.1"/>
    </source>
</evidence>
<dbReference type="InterPro" id="IPR003360">
    <property type="entry name" value="US22-like"/>
</dbReference>
<sequence length="473" mass="52476">MSLPEHLDSTYAHAILDAGITDTSIFLAMAENAGTVRRTPRSAFNYVKVSESSLVHIMSMFDKWEAGSLERPRNKLLHFVQKHSGERILLAWPPLFSVELGSQRRFEISGYVARLRKFAPVKICTWFCFIGVVCECDREGNRDDLWVIATDDGRIIGYDPSADLVYVFGRKLTEFISASLRNVSRYYQIPFRGSVYEQACFGYEPVGITSLILSTDMYSLDVMSLALTNRGTIFEDASGQFAFIMGDAAFFSTSDTVPKCVLESLHQSGFHLIGITTELNRLVLVARDESGIYVQGPNCCVIKVADTLKEFIRRRLSPLKQACEKSYISDKGRSTSYIPVGKQIGYSCAELYKFPGDDEILNQWTGGRLYSYTSVSEMLDVGRDVTETESVTDSTEQNVVETEEEEEATGSAERDISETAEGATGSAEQDVAETQSATDSVEQDAAESENATDPAEQDVAETENVTDSADRMN</sequence>
<dbReference type="Pfam" id="PF02393">
    <property type="entry name" value="US22"/>
    <property type="match status" value="1"/>
</dbReference>
<reference evidence="2 3" key="1">
    <citation type="submission" date="2013-09" db="EMBL/GenBank/DDBJ databases">
        <authorList>
            <person name="Sundararajan A."/>
        </authorList>
    </citation>
    <scope>NUCLEOTIDE SEQUENCE [LARGE SCALE GENOMIC DNA]</scope>
    <source>
        <strain evidence="2">CIDMTR</strain>
    </source>
</reference>
<protein>
    <submittedName>
        <fullName evidence="2">GP28.1</fullName>
    </submittedName>
</protein>
<dbReference type="Proteomes" id="UP000163196">
    <property type="component" value="Genome"/>
</dbReference>
<feature type="compositionally biased region" description="Low complexity" evidence="1">
    <location>
        <begin position="388"/>
        <end position="400"/>
    </location>
</feature>
<organism evidence="2 3">
    <name type="scientific">Caviid herpesvirus 2 str. CIDMTR</name>
    <dbReference type="NCBI Taxonomy" id="1415526"/>
    <lineage>
        <taxon>Viruses</taxon>
        <taxon>Duplodnaviria</taxon>
        <taxon>Heunggongvirae</taxon>
        <taxon>Peploviricota</taxon>
        <taxon>Herviviricetes</taxon>
        <taxon>Herpesvirales</taxon>
        <taxon>Orthoherpesviridae</taxon>
        <taxon>Betaherpesvirinae</taxon>
        <taxon>Quwivirus</taxon>
        <taxon>Quwivirus caviidbeta2</taxon>
    </lineage>
</organism>